<comment type="caution">
    <text evidence="1">The sequence shown here is derived from an EMBL/GenBank/DDBJ whole genome shotgun (WGS) entry which is preliminary data.</text>
</comment>
<accession>A0A9W7CYU0</accession>
<gene>
    <name evidence="1" type="ORF">Pfra01_001678400</name>
</gene>
<dbReference type="AlphaFoldDB" id="A0A9W7CYU0"/>
<evidence type="ECO:0000313" key="2">
    <source>
        <dbReference type="Proteomes" id="UP001165121"/>
    </source>
</evidence>
<protein>
    <submittedName>
        <fullName evidence="1">Unnamed protein product</fullName>
    </submittedName>
</protein>
<dbReference type="EMBL" id="BSXT01001909">
    <property type="protein sequence ID" value="GMF46047.1"/>
    <property type="molecule type" value="Genomic_DNA"/>
</dbReference>
<dbReference type="OrthoDB" id="115980at2759"/>
<reference evidence="1" key="1">
    <citation type="submission" date="2023-04" db="EMBL/GenBank/DDBJ databases">
        <title>Phytophthora fragariaefolia NBRC 109709.</title>
        <authorList>
            <person name="Ichikawa N."/>
            <person name="Sato H."/>
            <person name="Tonouchi N."/>
        </authorList>
    </citation>
    <scope>NUCLEOTIDE SEQUENCE</scope>
    <source>
        <strain evidence="1">NBRC 109709</strain>
    </source>
</reference>
<proteinExistence type="predicted"/>
<sequence>MARDDSQLLIEDMKSFNVVKSHLVPCGVCALTRPHKMRYQLLECASETCNAATPYDPCSWRGKVVTCQELNRVTILEQGAHETLSRDPHKPQLTPRLKDNGREMAKQGLKPARDRIDQLAFGPAVTDTQPFSFGWERNGNGKPNVGNGSDEDSFLVGFSTKYLFRNAARDPSLFVFHMNGTFKLNQVAYPRLEELYVKALFSLRRMFTAVTNKQLQLQYVMADAEAGQLNAIKRVFAMDSNLTYLMCFYHVMAKVYERLKAVTGSLREQVTADIYDMHFASSEYTYGHIVEKA</sequence>
<organism evidence="1 2">
    <name type="scientific">Phytophthora fragariaefolia</name>
    <dbReference type="NCBI Taxonomy" id="1490495"/>
    <lineage>
        <taxon>Eukaryota</taxon>
        <taxon>Sar</taxon>
        <taxon>Stramenopiles</taxon>
        <taxon>Oomycota</taxon>
        <taxon>Peronosporomycetes</taxon>
        <taxon>Peronosporales</taxon>
        <taxon>Peronosporaceae</taxon>
        <taxon>Phytophthora</taxon>
    </lineage>
</organism>
<name>A0A9W7CYU0_9STRA</name>
<dbReference type="Proteomes" id="UP001165121">
    <property type="component" value="Unassembled WGS sequence"/>
</dbReference>
<evidence type="ECO:0000313" key="1">
    <source>
        <dbReference type="EMBL" id="GMF46047.1"/>
    </source>
</evidence>
<keyword evidence="2" id="KW-1185">Reference proteome</keyword>